<accession>A0A4Q0VT06</accession>
<proteinExistence type="predicted"/>
<dbReference type="Pfam" id="PF00395">
    <property type="entry name" value="SLH"/>
    <property type="match status" value="3"/>
</dbReference>
<evidence type="ECO:0000259" key="4">
    <source>
        <dbReference type="PROSITE" id="PS51272"/>
    </source>
</evidence>
<dbReference type="PANTHER" id="PTHR43308">
    <property type="entry name" value="OUTER MEMBRANE PROTEIN ALPHA-RELATED"/>
    <property type="match status" value="1"/>
</dbReference>
<dbReference type="Proteomes" id="UP000290649">
    <property type="component" value="Unassembled WGS sequence"/>
</dbReference>
<dbReference type="InterPro" id="IPR051465">
    <property type="entry name" value="Cell_Envelope_Struct_Comp"/>
</dbReference>
<evidence type="ECO:0000313" key="5">
    <source>
        <dbReference type="EMBL" id="RXJ01692.1"/>
    </source>
</evidence>
<gene>
    <name evidence="5" type="ORF">DS745_09440</name>
</gene>
<dbReference type="RefSeq" id="WP_129077993.1">
    <property type="nucleotide sequence ID" value="NZ_QOUX01000032.1"/>
</dbReference>
<dbReference type="InterPro" id="IPR008964">
    <property type="entry name" value="Invasin/intimin_cell_adhesion"/>
</dbReference>
<dbReference type="PROSITE" id="PS51272">
    <property type="entry name" value="SLH"/>
    <property type="match status" value="3"/>
</dbReference>
<feature type="region of interest" description="Disordered" evidence="2">
    <location>
        <begin position="328"/>
        <end position="351"/>
    </location>
</feature>
<dbReference type="InterPro" id="IPR001119">
    <property type="entry name" value="SLH_dom"/>
</dbReference>
<evidence type="ECO:0000313" key="6">
    <source>
        <dbReference type="Proteomes" id="UP000290649"/>
    </source>
</evidence>
<feature type="domain" description="SLH" evidence="4">
    <location>
        <begin position="689"/>
        <end position="748"/>
    </location>
</feature>
<sequence length="748" mass="79438">MKKFPFSKKAINVMIATALVVTPLASLAPVTGTAVVEAAELTQDEKIAQYVSRLVTAYNYMTPEEKAIVKDVRLALDELEEAKWIEIVGQDVFNKAAEKDGVTEAQLLVAIKDISGLLSATNVGDKEVYVKASIDSFRTKNRDLFHALFGNAVTVDTVINFAVDFENRFFIELGAATLLNTAQNVEEVALATVIYLVDGTNAKYKEFDGILFTNLGLGVADLFDITRAVRDEVDAENNVRDIVIQAGVRGKVTTNASDAITVGTTRDLTFNLTVGESNLTLGTKVQWASSNTAVATVVGNKLEAKTAGTTTVTAKLLNLEVLSKEVTVSASGTTPPPGPGPTPVPPGPTPAPGVVAPILPPVTPGVTIIDTGKLEEALKGQEKVEVVRVTIEAGAGQVAQAKIPNAAIAVIAAKNPNAKVEVASKEGTLRLPVAEVSNAKLAAALGVAAGTEIEITVSVNKVEDTKGVVTKNKLKTVSNVVEFKIHATAGEKTVEVNRFSQYLEREISGDANFNAAKSSVVRLNDDGTFTAVPSVFKGDKAVFKSFSNSKYAVVENEVTFSDVATGKPGAWAKATIEKLGSKYIVQGKANGKFDPIATTTRAEFATLLTRSLGLSTTATYKGQFSDVKGTEWFAKDLMAAVEAGIIKGHANGTFGYNDPVTREEAAVMITRALNLVNFDKDGLDTTKDLTKFQDADKVAPWAKSSVTTLVQLGITEGRPNGFAPKAGTQRAEMATLLERFLVKVNFMN</sequence>
<keyword evidence="6" id="KW-1185">Reference proteome</keyword>
<comment type="caution">
    <text evidence="5">The sequence shown here is derived from an EMBL/GenBank/DDBJ whole genome shotgun (WGS) entry which is preliminary data.</text>
</comment>
<feature type="domain" description="SLH" evidence="4">
    <location>
        <begin position="620"/>
        <end position="683"/>
    </location>
</feature>
<dbReference type="PANTHER" id="PTHR43308:SF5">
    <property type="entry name" value="S-LAYER PROTEIN _ PEPTIDOGLYCAN ENDO-BETA-N-ACETYLGLUCOSAMINIDASE"/>
    <property type="match status" value="1"/>
</dbReference>
<dbReference type="SUPFAM" id="SSF49373">
    <property type="entry name" value="Invasin/intimin cell-adhesion fragments"/>
    <property type="match status" value="1"/>
</dbReference>
<feature type="domain" description="SLH" evidence="4">
    <location>
        <begin position="557"/>
        <end position="619"/>
    </location>
</feature>
<feature type="chain" id="PRO_5039452829" evidence="3">
    <location>
        <begin position="29"/>
        <end position="748"/>
    </location>
</feature>
<dbReference type="AlphaFoldDB" id="A0A4Q0VT06"/>
<protein>
    <submittedName>
        <fullName evidence="5">S-layer homology domain-containing protein</fullName>
    </submittedName>
</protein>
<reference evidence="5 6" key="1">
    <citation type="journal article" date="2019" name="Int. J. Syst. Evol. Microbiol.">
        <title>Anaerobacillus alkaliphilus sp. nov., a novel alkaliphilic and moderately halophilic bacterium.</title>
        <authorList>
            <person name="Borsodi A.K."/>
            <person name="Aszalos J.M."/>
            <person name="Bihari P."/>
            <person name="Nagy I."/>
            <person name="Schumann P."/>
            <person name="Sproer C."/>
            <person name="Kovacs A.L."/>
            <person name="Boka K."/>
            <person name="Dobosy P."/>
            <person name="Ovari M."/>
            <person name="Szili-Kovacs T."/>
            <person name="Toth E."/>
        </authorList>
    </citation>
    <scope>NUCLEOTIDE SEQUENCE [LARGE SCALE GENOMIC DNA]</scope>
    <source>
        <strain evidence="5 6">B16-10</strain>
    </source>
</reference>
<keyword evidence="1 3" id="KW-0732">Signal</keyword>
<dbReference type="EMBL" id="QOUX01000032">
    <property type="protein sequence ID" value="RXJ01692.1"/>
    <property type="molecule type" value="Genomic_DNA"/>
</dbReference>
<evidence type="ECO:0000256" key="3">
    <source>
        <dbReference type="SAM" id="SignalP"/>
    </source>
</evidence>
<feature type="signal peptide" evidence="3">
    <location>
        <begin position="1"/>
        <end position="28"/>
    </location>
</feature>
<name>A0A4Q0VT06_9BACI</name>
<dbReference type="Gene3D" id="2.60.40.1080">
    <property type="match status" value="1"/>
</dbReference>
<organism evidence="5 6">
    <name type="scientific">Anaerobacillus alkaliphilus</name>
    <dbReference type="NCBI Taxonomy" id="1548597"/>
    <lineage>
        <taxon>Bacteria</taxon>
        <taxon>Bacillati</taxon>
        <taxon>Bacillota</taxon>
        <taxon>Bacilli</taxon>
        <taxon>Bacillales</taxon>
        <taxon>Bacillaceae</taxon>
        <taxon>Anaerobacillus</taxon>
    </lineage>
</organism>
<evidence type="ECO:0000256" key="2">
    <source>
        <dbReference type="SAM" id="MobiDB-lite"/>
    </source>
</evidence>
<dbReference type="OrthoDB" id="663332at2"/>
<feature type="compositionally biased region" description="Pro residues" evidence="2">
    <location>
        <begin position="334"/>
        <end position="351"/>
    </location>
</feature>
<evidence type="ECO:0000256" key="1">
    <source>
        <dbReference type="ARBA" id="ARBA00022729"/>
    </source>
</evidence>